<evidence type="ECO:0000256" key="3">
    <source>
        <dbReference type="ARBA" id="ARBA00011738"/>
    </source>
</evidence>
<dbReference type="RefSeq" id="WP_198867470.1">
    <property type="nucleotide sequence ID" value="NZ_CP066310.1"/>
</dbReference>
<dbReference type="PANTHER" id="PTHR32119:SF2">
    <property type="entry name" value="OROTIDINE 5'-PHOSPHATE DECARBOXYLASE"/>
    <property type="match status" value="1"/>
</dbReference>
<proteinExistence type="inferred from homology"/>
<comment type="catalytic activity">
    <reaction evidence="7 9 12">
        <text>orotidine 5'-phosphate + H(+) = UMP + CO2</text>
        <dbReference type="Rhea" id="RHEA:11596"/>
        <dbReference type="ChEBI" id="CHEBI:15378"/>
        <dbReference type="ChEBI" id="CHEBI:16526"/>
        <dbReference type="ChEBI" id="CHEBI:57538"/>
        <dbReference type="ChEBI" id="CHEBI:57865"/>
        <dbReference type="EC" id="4.1.1.23"/>
    </reaction>
</comment>
<feature type="active site" description="Proton donor" evidence="9">
    <location>
        <position position="63"/>
    </location>
</feature>
<dbReference type="GO" id="GO:0044205">
    <property type="term" value="P:'de novo' UMP biosynthetic process"/>
    <property type="evidence" value="ECO:0007669"/>
    <property type="project" value="UniProtKB-UniRule"/>
</dbReference>
<feature type="domain" description="Orotidine 5'-phosphate decarboxylase" evidence="13">
    <location>
        <begin position="6"/>
        <end position="226"/>
    </location>
</feature>
<dbReference type="HAMAP" id="MF_01200_B">
    <property type="entry name" value="OMPdecase_type1_B"/>
    <property type="match status" value="1"/>
</dbReference>
<feature type="binding site" evidence="9 11">
    <location>
        <position position="190"/>
    </location>
    <ligand>
        <name>substrate</name>
    </ligand>
</feature>
<feature type="binding site" evidence="9 11">
    <location>
        <position position="210"/>
    </location>
    <ligand>
        <name>substrate</name>
    </ligand>
</feature>
<organism evidence="14 15">
    <name type="scientific">Azotobacter chroococcum</name>
    <dbReference type="NCBI Taxonomy" id="353"/>
    <lineage>
        <taxon>Bacteria</taxon>
        <taxon>Pseudomonadati</taxon>
        <taxon>Pseudomonadota</taxon>
        <taxon>Gammaproteobacteria</taxon>
        <taxon>Pseudomonadales</taxon>
        <taxon>Pseudomonadaceae</taxon>
        <taxon>Azotobacter</taxon>
    </lineage>
</organism>
<feature type="active site" description="For OMPdecase activity" evidence="10">
    <location>
        <position position="66"/>
    </location>
</feature>
<evidence type="ECO:0000256" key="5">
    <source>
        <dbReference type="ARBA" id="ARBA00022975"/>
    </source>
</evidence>
<evidence type="ECO:0000256" key="2">
    <source>
        <dbReference type="ARBA" id="ARBA00004861"/>
    </source>
</evidence>
<keyword evidence="5 9" id="KW-0665">Pyrimidine biosynthesis</keyword>
<dbReference type="CDD" id="cd04725">
    <property type="entry name" value="OMP_decarboxylase_like"/>
    <property type="match status" value="1"/>
</dbReference>
<dbReference type="InterPro" id="IPR001754">
    <property type="entry name" value="OMPdeCOase_dom"/>
</dbReference>
<evidence type="ECO:0000256" key="12">
    <source>
        <dbReference type="RuleBase" id="RU000512"/>
    </source>
</evidence>
<dbReference type="GO" id="GO:0005829">
    <property type="term" value="C:cytosol"/>
    <property type="evidence" value="ECO:0007669"/>
    <property type="project" value="TreeGrafter"/>
</dbReference>
<evidence type="ECO:0000313" key="15">
    <source>
        <dbReference type="Proteomes" id="UP000596192"/>
    </source>
</evidence>
<evidence type="ECO:0000256" key="6">
    <source>
        <dbReference type="ARBA" id="ARBA00023239"/>
    </source>
</evidence>
<dbReference type="AlphaFoldDB" id="A0AAP9YFW6"/>
<keyword evidence="4 9" id="KW-0210">Decarboxylase</keyword>
<dbReference type="Proteomes" id="UP000596192">
    <property type="component" value="Chromosome"/>
</dbReference>
<evidence type="ECO:0000256" key="11">
    <source>
        <dbReference type="PIRSR" id="PIRSR614732-2"/>
    </source>
</evidence>
<dbReference type="GO" id="GO:0004590">
    <property type="term" value="F:orotidine-5'-phosphate decarboxylase activity"/>
    <property type="evidence" value="ECO:0007669"/>
    <property type="project" value="UniProtKB-UniRule"/>
</dbReference>
<comment type="subunit">
    <text evidence="3 9">Homodimer.</text>
</comment>
<dbReference type="Gene3D" id="3.20.20.70">
    <property type="entry name" value="Aldolase class I"/>
    <property type="match status" value="1"/>
</dbReference>
<evidence type="ECO:0000256" key="7">
    <source>
        <dbReference type="ARBA" id="ARBA00049157"/>
    </source>
</evidence>
<feature type="active site" description="For OMPdecase activity" evidence="10">
    <location>
        <position position="61"/>
    </location>
</feature>
<dbReference type="GO" id="GO:0006207">
    <property type="term" value="P:'de novo' pyrimidine nucleobase biosynthetic process"/>
    <property type="evidence" value="ECO:0007669"/>
    <property type="project" value="InterPro"/>
</dbReference>
<keyword evidence="6 9" id="KW-0456">Lyase</keyword>
<comment type="function">
    <text evidence="1 9">Catalyzes the decarboxylation of orotidine 5'-monophosphate (OMP) to uridine 5'-monophosphate (UMP).</text>
</comment>
<dbReference type="SUPFAM" id="SSF51366">
    <property type="entry name" value="Ribulose-phoshate binding barrel"/>
    <property type="match status" value="1"/>
</dbReference>
<dbReference type="InterPro" id="IPR047596">
    <property type="entry name" value="OMPdecase_bac"/>
</dbReference>
<feature type="active site" description="For OMPdecase activity" evidence="10">
    <location>
        <position position="63"/>
    </location>
</feature>
<evidence type="ECO:0000256" key="1">
    <source>
        <dbReference type="ARBA" id="ARBA00002356"/>
    </source>
</evidence>
<dbReference type="PROSITE" id="PS00156">
    <property type="entry name" value="OMPDECASE"/>
    <property type="match status" value="1"/>
</dbReference>
<dbReference type="InterPro" id="IPR013785">
    <property type="entry name" value="Aldolase_TIM"/>
</dbReference>
<dbReference type="PANTHER" id="PTHR32119">
    <property type="entry name" value="OROTIDINE 5'-PHOSPHATE DECARBOXYLASE"/>
    <property type="match status" value="1"/>
</dbReference>
<gene>
    <name evidence="9 14" type="primary">pyrF</name>
    <name evidence="14" type="ORF">GKQ51_06445</name>
</gene>
<feature type="binding site" evidence="9 11">
    <location>
        <position position="34"/>
    </location>
    <ligand>
        <name>substrate</name>
    </ligand>
</feature>
<dbReference type="InterPro" id="IPR014732">
    <property type="entry name" value="OMPdecase"/>
</dbReference>
<evidence type="ECO:0000259" key="13">
    <source>
        <dbReference type="SMART" id="SM00934"/>
    </source>
</evidence>
<evidence type="ECO:0000256" key="4">
    <source>
        <dbReference type="ARBA" id="ARBA00022793"/>
    </source>
</evidence>
<comment type="similarity">
    <text evidence="8 9">Belongs to the OMP decarboxylase family. Type 1 subfamily.</text>
</comment>
<accession>A0AAP9YFW6</accession>
<evidence type="ECO:0000256" key="9">
    <source>
        <dbReference type="HAMAP-Rule" id="MF_01200"/>
    </source>
</evidence>
<dbReference type="Pfam" id="PF00215">
    <property type="entry name" value="OMPdecase"/>
    <property type="match status" value="1"/>
</dbReference>
<evidence type="ECO:0000313" key="14">
    <source>
        <dbReference type="EMBL" id="QQE89958.1"/>
    </source>
</evidence>
<feature type="binding site" evidence="9 11">
    <location>
        <position position="12"/>
    </location>
    <ligand>
        <name>substrate</name>
    </ligand>
</feature>
<feature type="binding site" evidence="9 11">
    <location>
        <position position="211"/>
    </location>
    <ligand>
        <name>substrate</name>
    </ligand>
</feature>
<dbReference type="InterPro" id="IPR011060">
    <property type="entry name" value="RibuloseP-bd_barrel"/>
</dbReference>
<comment type="pathway">
    <text evidence="2 9 12">Pyrimidine metabolism; UMP biosynthesis via de novo pathway; UMP from orotate: step 2/2.</text>
</comment>
<dbReference type="EC" id="4.1.1.23" evidence="9"/>
<feature type="binding site" evidence="9 11">
    <location>
        <position position="181"/>
    </location>
    <ligand>
        <name>substrate</name>
    </ligand>
</feature>
<feature type="binding site" evidence="9">
    <location>
        <begin position="61"/>
        <end position="70"/>
    </location>
    <ligand>
        <name>substrate</name>
    </ligand>
</feature>
<dbReference type="NCBIfam" id="NF001273">
    <property type="entry name" value="PRK00230.1"/>
    <property type="match status" value="1"/>
</dbReference>
<dbReference type="NCBIfam" id="TIGR01740">
    <property type="entry name" value="pyrF"/>
    <property type="match status" value="1"/>
</dbReference>
<sequence length="231" mass="24593">MSCPTPIIVALDFPSREAALDLAARLDPAQCRVKVGKELFTRCGPGIVETLQAQGFEVFLDLKFHDIPNTTAMAVKAAAELGVWMVNVHCSGGLRMMRACRETLDGIVGRRPLLIGVTVLTSMEREDLAGIGLDVEPQQQVLRLAALAEQAGLDGLVCSAQEAPALKAAQPRLQLVTPGIRPAGSAQDDQRRILTPRQALEAGSDYLVIGRPISQAADPAQALAALVAELR</sequence>
<dbReference type="FunFam" id="3.20.20.70:FF:000015">
    <property type="entry name" value="Orotidine 5'-phosphate decarboxylase"/>
    <property type="match status" value="1"/>
</dbReference>
<dbReference type="EMBL" id="CP066310">
    <property type="protein sequence ID" value="QQE89958.1"/>
    <property type="molecule type" value="Genomic_DNA"/>
</dbReference>
<reference evidence="14 15" key="1">
    <citation type="submission" date="2020-12" db="EMBL/GenBank/DDBJ databases">
        <title>Genomic Analysis and Response surface optimization of nitrogen-fixing conditions for A. chroococcum strain HR1, Isolation from rhizosphere soil.</title>
        <authorList>
            <person name="Li J."/>
            <person name="Yang H."/>
            <person name="Liu H."/>
            <person name="Wang C."/>
            <person name="Tian Y."/>
            <person name="Lu X.Y."/>
        </authorList>
    </citation>
    <scope>NUCLEOTIDE SEQUENCE [LARGE SCALE GENOMIC DNA]</scope>
    <source>
        <strain evidence="14 15">HR1</strain>
    </source>
</reference>
<feature type="binding site" evidence="9 11">
    <location>
        <position position="121"/>
    </location>
    <ligand>
        <name>substrate</name>
    </ligand>
</feature>
<protein>
    <recommendedName>
        <fullName evidence="9">Orotidine 5'-phosphate decarboxylase</fullName>
        <ecNumber evidence="9">4.1.1.23</ecNumber>
    </recommendedName>
    <alternativeName>
        <fullName evidence="9">OMP decarboxylase</fullName>
        <shortName evidence="9">OMPDCase</shortName>
        <shortName evidence="9">OMPdecase</shortName>
    </alternativeName>
</protein>
<evidence type="ECO:0000256" key="10">
    <source>
        <dbReference type="PIRSR" id="PIRSR614732-1"/>
    </source>
</evidence>
<dbReference type="InterPro" id="IPR018089">
    <property type="entry name" value="OMPdecase_AS"/>
</dbReference>
<dbReference type="SMART" id="SM00934">
    <property type="entry name" value="OMPdecase"/>
    <property type="match status" value="1"/>
</dbReference>
<evidence type="ECO:0000256" key="8">
    <source>
        <dbReference type="ARBA" id="ARBA00061012"/>
    </source>
</evidence>
<name>A0AAP9YFW6_9GAMM</name>